<dbReference type="OrthoDB" id="9813184at2"/>
<organism evidence="1 2">
    <name type="scientific">Mycobacterium palustre</name>
    <dbReference type="NCBI Taxonomy" id="153971"/>
    <lineage>
        <taxon>Bacteria</taxon>
        <taxon>Bacillati</taxon>
        <taxon>Actinomycetota</taxon>
        <taxon>Actinomycetes</taxon>
        <taxon>Mycobacteriales</taxon>
        <taxon>Mycobacteriaceae</taxon>
        <taxon>Mycobacterium</taxon>
        <taxon>Mycobacterium simiae complex</taxon>
    </lineage>
</organism>
<dbReference type="STRING" id="153971.AWC19_14325"/>
<accession>A0A1X1ZCC7</accession>
<protein>
    <submittedName>
        <fullName evidence="1">Uncharacterized protein</fullName>
    </submittedName>
</protein>
<proteinExistence type="predicted"/>
<sequence length="98" mass="10921">MIVDSWAASLYRSVRNILPWPQFPGLFIKPPLRLEPTMTDDDVDFHGDMIYVRGLLDDLVEACRLRGHRVGPIPAELSAGLDAALILVHHDFVEGIAS</sequence>
<evidence type="ECO:0000313" key="1">
    <source>
        <dbReference type="EMBL" id="ORW20936.1"/>
    </source>
</evidence>
<dbReference type="Proteomes" id="UP000193529">
    <property type="component" value="Unassembled WGS sequence"/>
</dbReference>
<dbReference type="AlphaFoldDB" id="A0A1X1ZCC7"/>
<keyword evidence="2" id="KW-1185">Reference proteome</keyword>
<dbReference type="RefSeq" id="WP_085079661.1">
    <property type="nucleotide sequence ID" value="NZ_LQPJ01000121.1"/>
</dbReference>
<reference evidence="1 2" key="1">
    <citation type="submission" date="2016-01" db="EMBL/GenBank/DDBJ databases">
        <title>The new phylogeny of the genus Mycobacterium.</title>
        <authorList>
            <person name="Tarcisio F."/>
            <person name="Conor M."/>
            <person name="Antonella G."/>
            <person name="Elisabetta G."/>
            <person name="Giulia F.S."/>
            <person name="Sara T."/>
            <person name="Anna F."/>
            <person name="Clotilde B."/>
            <person name="Roberto B."/>
            <person name="Veronica D.S."/>
            <person name="Fabio R."/>
            <person name="Monica P."/>
            <person name="Olivier J."/>
            <person name="Enrico T."/>
            <person name="Nicola S."/>
        </authorList>
    </citation>
    <scope>NUCLEOTIDE SEQUENCE [LARGE SCALE GENOMIC DNA]</scope>
    <source>
        <strain evidence="1 2">DSM 44572</strain>
    </source>
</reference>
<gene>
    <name evidence="1" type="ORF">AWC19_14325</name>
</gene>
<name>A0A1X1ZCC7_9MYCO</name>
<dbReference type="EMBL" id="LQPJ01000121">
    <property type="protein sequence ID" value="ORW20936.1"/>
    <property type="molecule type" value="Genomic_DNA"/>
</dbReference>
<comment type="caution">
    <text evidence="1">The sequence shown here is derived from an EMBL/GenBank/DDBJ whole genome shotgun (WGS) entry which is preliminary data.</text>
</comment>
<evidence type="ECO:0000313" key="2">
    <source>
        <dbReference type="Proteomes" id="UP000193529"/>
    </source>
</evidence>